<proteinExistence type="predicted"/>
<accession>K0SKT5</accession>
<dbReference type="OMA" id="CIVPPDD"/>
<sequence length="642" mass="72544">MKATRRSRSVTRIAVLIAAQRPSSADGFTPFFARRDRPSTVSSSHHDDTASRRRFNFPAHTGLDDESESYEALRHGNSAGGASIPNVSSRKRRRKLSSMPSTFASSVCIVPPDDAWDSIQRARHLSKDTTFYKWPPAIRLFHPFAPTKYTPLLVGELAEWIEEEGTIFEMEMELSGYSSQESDDIDGTTSGSLSAILQPFDVTMDSILILPHYEILESRIDGLDQRSQQETLGPSAQEVEEMRRIEEGKALVEEQERMGAERKKDRDRKRALKQRRKDLENGRLPANELENNDGTEDDSNQSNPKKKDYDGPCVLYLSPDEESRIKLEALREELRDNLFSSFDAFSVSASVTPEPQFLPRKRSARKFRPLLPLGRFQSVQEAMDIAKVLQRAWEPLSFTVTDIQFVSKEDELSSSGIGFGNVENVDDIPEVMHRRKHGTLESTGDYTNRMALTTSGEEDDISQKGMYGCDAMVMMWGEEPVEEFMDEEATLSMMVGDSTEDDDFNLEDWIEDDETPIYGKIDYDEVFATAEREYQRMKAHEDLSAESFLDSVPTFDSDEARGIEAWLDEDDLNEQDEGATIVVGRAQFFFGAMRDFVGMPASSALDGKDRVGKQGVNAMTRRKGAVKRLAESWDSGDYGRKR</sequence>
<comment type="caution">
    <text evidence="2">The sequence shown here is derived from an EMBL/GenBank/DDBJ whole genome shotgun (WGS) entry which is preliminary data.</text>
</comment>
<feature type="compositionally biased region" description="Basic and acidic residues" evidence="1">
    <location>
        <begin position="246"/>
        <end position="264"/>
    </location>
</feature>
<organism evidence="2 3">
    <name type="scientific">Thalassiosira oceanica</name>
    <name type="common">Marine diatom</name>
    <dbReference type="NCBI Taxonomy" id="159749"/>
    <lineage>
        <taxon>Eukaryota</taxon>
        <taxon>Sar</taxon>
        <taxon>Stramenopiles</taxon>
        <taxon>Ochrophyta</taxon>
        <taxon>Bacillariophyta</taxon>
        <taxon>Coscinodiscophyceae</taxon>
        <taxon>Thalassiosirophycidae</taxon>
        <taxon>Thalassiosirales</taxon>
        <taxon>Thalassiosiraceae</taxon>
        <taxon>Thalassiosira</taxon>
    </lineage>
</organism>
<dbReference type="AlphaFoldDB" id="K0SKT5"/>
<dbReference type="PANTHER" id="PTHR37474">
    <property type="entry name" value="RNA LIGASE/CYCLIC NUCLEOTIDE PHOSPHODIESTERASE"/>
    <property type="match status" value="1"/>
</dbReference>
<dbReference type="Proteomes" id="UP000266841">
    <property type="component" value="Unassembled WGS sequence"/>
</dbReference>
<keyword evidence="3" id="KW-1185">Reference proteome</keyword>
<feature type="compositionally biased region" description="Basic residues" evidence="1">
    <location>
        <begin position="265"/>
        <end position="276"/>
    </location>
</feature>
<protein>
    <submittedName>
        <fullName evidence="2">Uncharacterized protein</fullName>
    </submittedName>
</protein>
<dbReference type="EMBL" id="AGNL01015675">
    <property type="protein sequence ID" value="EJK65564.1"/>
    <property type="molecule type" value="Genomic_DNA"/>
</dbReference>
<evidence type="ECO:0000256" key="1">
    <source>
        <dbReference type="SAM" id="MobiDB-lite"/>
    </source>
</evidence>
<dbReference type="eggNOG" id="ENOG502SNHX">
    <property type="taxonomic scope" value="Eukaryota"/>
</dbReference>
<feature type="compositionally biased region" description="Basic and acidic residues" evidence="1">
    <location>
        <begin position="33"/>
        <end position="51"/>
    </location>
</feature>
<dbReference type="OrthoDB" id="10263155at2759"/>
<gene>
    <name evidence="2" type="ORF">THAOC_13559</name>
</gene>
<evidence type="ECO:0000313" key="2">
    <source>
        <dbReference type="EMBL" id="EJK65564.1"/>
    </source>
</evidence>
<name>K0SKT5_THAOC</name>
<dbReference type="PANTHER" id="PTHR37474:SF1">
    <property type="entry name" value="2'-5' RNA LIGASE FAMILY PROTEIN"/>
    <property type="match status" value="1"/>
</dbReference>
<feature type="region of interest" description="Disordered" evidence="1">
    <location>
        <begin position="27"/>
        <end position="98"/>
    </location>
</feature>
<feature type="compositionally biased region" description="Acidic residues" evidence="1">
    <location>
        <begin position="290"/>
        <end position="299"/>
    </location>
</feature>
<evidence type="ECO:0000313" key="3">
    <source>
        <dbReference type="Proteomes" id="UP000266841"/>
    </source>
</evidence>
<reference evidence="2 3" key="1">
    <citation type="journal article" date="2012" name="Genome Biol.">
        <title>Genome and low-iron response of an oceanic diatom adapted to chronic iron limitation.</title>
        <authorList>
            <person name="Lommer M."/>
            <person name="Specht M."/>
            <person name="Roy A.S."/>
            <person name="Kraemer L."/>
            <person name="Andreson R."/>
            <person name="Gutowska M.A."/>
            <person name="Wolf J."/>
            <person name="Bergner S.V."/>
            <person name="Schilhabel M.B."/>
            <person name="Klostermeier U.C."/>
            <person name="Beiko R.G."/>
            <person name="Rosenstiel P."/>
            <person name="Hippler M."/>
            <person name="Laroche J."/>
        </authorList>
    </citation>
    <scope>NUCLEOTIDE SEQUENCE [LARGE SCALE GENOMIC DNA]</scope>
    <source>
        <strain evidence="2 3">CCMP1005</strain>
    </source>
</reference>
<feature type="region of interest" description="Disordered" evidence="1">
    <location>
        <begin position="246"/>
        <end position="313"/>
    </location>
</feature>